<feature type="region of interest" description="Disordered" evidence="1">
    <location>
        <begin position="23"/>
        <end position="60"/>
    </location>
</feature>
<accession>E0NL04</accession>
<dbReference type="OrthoDB" id="1852314at2"/>
<comment type="caution">
    <text evidence="3">The sequence shown here is derived from an EMBL/GenBank/DDBJ whole genome shotgun (WGS) entry which is preliminary data.</text>
</comment>
<organism evidence="3 4">
    <name type="scientific">Peptoniphilus duerdenii ATCC BAA-1640</name>
    <dbReference type="NCBI Taxonomy" id="862517"/>
    <lineage>
        <taxon>Bacteria</taxon>
        <taxon>Bacillati</taxon>
        <taxon>Bacillota</taxon>
        <taxon>Tissierellia</taxon>
        <taxon>Tissierellales</taxon>
        <taxon>Peptoniphilaceae</taxon>
        <taxon>Peptoniphilus</taxon>
    </lineage>
</organism>
<dbReference type="AlphaFoldDB" id="E0NL04"/>
<evidence type="ECO:0000313" key="3">
    <source>
        <dbReference type="EMBL" id="EFM25507.1"/>
    </source>
</evidence>
<protein>
    <recommendedName>
        <fullName evidence="2">FMN-binding domain-containing protein</fullName>
    </recommendedName>
</protein>
<feature type="domain" description="FMN-binding" evidence="2">
    <location>
        <begin position="59"/>
        <end position="154"/>
    </location>
</feature>
<dbReference type="PROSITE" id="PS51257">
    <property type="entry name" value="PROKAR_LIPOPROTEIN"/>
    <property type="match status" value="1"/>
</dbReference>
<dbReference type="RefSeq" id="WP_008901658.1">
    <property type="nucleotide sequence ID" value="NZ_GL397071.1"/>
</dbReference>
<evidence type="ECO:0000256" key="1">
    <source>
        <dbReference type="SAM" id="MobiDB-lite"/>
    </source>
</evidence>
<dbReference type="SMART" id="SM00900">
    <property type="entry name" value="FMN_bind"/>
    <property type="match status" value="1"/>
</dbReference>
<dbReference type="InterPro" id="IPR007329">
    <property type="entry name" value="FMN-bd"/>
</dbReference>
<dbReference type="HOGENOM" id="CLU_119924_0_0_9"/>
<dbReference type="Gene3D" id="3.90.1010.20">
    <property type="match status" value="1"/>
</dbReference>
<sequence>MKKLLPILLAFTLVLTACGNKNNAEKKNEGANAGTQTEAQAELKDGTYTGVSEKDEHGGYMETTITVENGKITDATLKNFDADGTEKGEDYGKVDGEIKDQAMYDKAQQSLVGAAEYPKQLVEKGSVDALEAVSGATISLEIYKDAANKALEQAK</sequence>
<dbReference type="EMBL" id="AEEH01000033">
    <property type="protein sequence ID" value="EFM25507.1"/>
    <property type="molecule type" value="Genomic_DNA"/>
</dbReference>
<reference evidence="3 4" key="1">
    <citation type="submission" date="2010-07" db="EMBL/GenBank/DDBJ databases">
        <authorList>
            <person name="Muzny D."/>
            <person name="Qin X."/>
            <person name="Deng J."/>
            <person name="Jiang H."/>
            <person name="Liu Y."/>
            <person name="Qu J."/>
            <person name="Song X.-Z."/>
            <person name="Zhang L."/>
            <person name="Thornton R."/>
            <person name="Coyle M."/>
            <person name="Francisco L."/>
            <person name="Jackson L."/>
            <person name="Javaid M."/>
            <person name="Korchina V."/>
            <person name="Kovar C."/>
            <person name="Mata R."/>
            <person name="Mathew T."/>
            <person name="Ngo R."/>
            <person name="Nguyen L."/>
            <person name="Nguyen N."/>
            <person name="Okwuonu G."/>
            <person name="Ongeri F."/>
            <person name="Pham C."/>
            <person name="Simmons D."/>
            <person name="Wilczek-Boney K."/>
            <person name="Hale W."/>
            <person name="Jakkamsetti A."/>
            <person name="Pham P."/>
            <person name="Ruth R."/>
            <person name="San Lucas F."/>
            <person name="Warren J."/>
            <person name="Zhang J."/>
            <person name="Zhao Z."/>
            <person name="Zhou C."/>
            <person name="Zhu D."/>
            <person name="Lee S."/>
            <person name="Bess C."/>
            <person name="Blankenburg K."/>
            <person name="Forbes L."/>
            <person name="Fu Q."/>
            <person name="Gubbala S."/>
            <person name="Hirani K."/>
            <person name="Jayaseelan J.C."/>
            <person name="Lara F."/>
            <person name="Munidasa M."/>
            <person name="Palculict T."/>
            <person name="Patil S."/>
            <person name="Pu L.-L."/>
            <person name="Saada N."/>
            <person name="Tang L."/>
            <person name="Weissenberger G."/>
            <person name="Zhu Y."/>
            <person name="Hemphill L."/>
            <person name="Shang Y."/>
            <person name="Youmans B."/>
            <person name="Ayvaz T."/>
            <person name="Ross M."/>
            <person name="Santibanez J."/>
            <person name="Aqrawi P."/>
            <person name="Gross S."/>
            <person name="Joshi V."/>
            <person name="Fowler G."/>
            <person name="Nazareth L."/>
            <person name="Reid J."/>
            <person name="Worley K."/>
            <person name="Petrosino J."/>
            <person name="Highlander S."/>
            <person name="Gibbs R."/>
        </authorList>
    </citation>
    <scope>NUCLEOTIDE SEQUENCE [LARGE SCALE GENOMIC DNA]</scope>
    <source>
        <strain evidence="3 4">ATCC BAA-1640</strain>
    </source>
</reference>
<evidence type="ECO:0000313" key="4">
    <source>
        <dbReference type="Proteomes" id="UP000003280"/>
    </source>
</evidence>
<dbReference type="GO" id="GO:0016020">
    <property type="term" value="C:membrane"/>
    <property type="evidence" value="ECO:0007669"/>
    <property type="project" value="InterPro"/>
</dbReference>
<gene>
    <name evidence="3" type="ORF">HMPREF9225_0843</name>
</gene>
<dbReference type="STRING" id="862517.HMPREF9225_0843"/>
<dbReference type="Pfam" id="PF04205">
    <property type="entry name" value="FMN_bind"/>
    <property type="match status" value="1"/>
</dbReference>
<dbReference type="eggNOG" id="COG4939">
    <property type="taxonomic scope" value="Bacteria"/>
</dbReference>
<dbReference type="Proteomes" id="UP000003280">
    <property type="component" value="Unassembled WGS sequence"/>
</dbReference>
<keyword evidence="4" id="KW-1185">Reference proteome</keyword>
<name>E0NL04_9FIRM</name>
<dbReference type="GO" id="GO:0010181">
    <property type="term" value="F:FMN binding"/>
    <property type="evidence" value="ECO:0007669"/>
    <property type="project" value="InterPro"/>
</dbReference>
<evidence type="ECO:0000259" key="2">
    <source>
        <dbReference type="SMART" id="SM00900"/>
    </source>
</evidence>
<proteinExistence type="predicted"/>